<feature type="domain" description="FAD-binding" evidence="5">
    <location>
        <begin position="60"/>
        <end position="403"/>
    </location>
</feature>
<dbReference type="PANTHER" id="PTHR45934">
    <property type="entry name" value="FAD/NAD(P)-BINDING OXIDOREDUCTASE FAMILY PROTEIN"/>
    <property type="match status" value="1"/>
</dbReference>
<dbReference type="PANTHER" id="PTHR45934:SF9">
    <property type="entry name" value="FAD_NAD(P)-BINDING OXIDOREDUCTASE FAMILY PROTEIN"/>
    <property type="match status" value="1"/>
</dbReference>
<evidence type="ECO:0000256" key="4">
    <source>
        <dbReference type="SAM" id="MobiDB-lite"/>
    </source>
</evidence>
<dbReference type="Proteomes" id="UP000247498">
    <property type="component" value="Unassembled WGS sequence"/>
</dbReference>
<evidence type="ECO:0000256" key="1">
    <source>
        <dbReference type="ARBA" id="ARBA00023002"/>
    </source>
</evidence>
<dbReference type="GO" id="GO:0071949">
    <property type="term" value="F:FAD binding"/>
    <property type="evidence" value="ECO:0007669"/>
    <property type="project" value="InterPro"/>
</dbReference>
<dbReference type="GO" id="GO:0004497">
    <property type="term" value="F:monooxygenase activity"/>
    <property type="evidence" value="ECO:0007669"/>
    <property type="project" value="UniProtKB-KW"/>
</dbReference>
<keyword evidence="7" id="KW-1185">Reference proteome</keyword>
<protein>
    <submittedName>
        <fullName evidence="6">Zeaxanthin epoxidase</fullName>
    </submittedName>
</protein>
<dbReference type="InterPro" id="IPR036188">
    <property type="entry name" value="FAD/NAD-bd_sf"/>
</dbReference>
<dbReference type="AlphaFoldDB" id="A0A2V0P950"/>
<dbReference type="Gene3D" id="3.50.50.60">
    <property type="entry name" value="FAD/NAD(P)-binding domain"/>
    <property type="match status" value="1"/>
</dbReference>
<keyword evidence="1" id="KW-0560">Oxidoreductase</keyword>
<reference evidence="6 7" key="1">
    <citation type="journal article" date="2018" name="Sci. Rep.">
        <title>Raphidocelis subcapitata (=Pseudokirchneriella subcapitata) provides an insight into genome evolution and environmental adaptations in the Sphaeropleales.</title>
        <authorList>
            <person name="Suzuki S."/>
            <person name="Yamaguchi H."/>
            <person name="Nakajima N."/>
            <person name="Kawachi M."/>
        </authorList>
    </citation>
    <scope>NUCLEOTIDE SEQUENCE [LARGE SCALE GENOMIC DNA]</scope>
    <source>
        <strain evidence="6 7">NIES-35</strain>
    </source>
</reference>
<dbReference type="SUPFAM" id="SSF51905">
    <property type="entry name" value="FAD/NAD(P)-binding domain"/>
    <property type="match status" value="1"/>
</dbReference>
<dbReference type="FunCoup" id="A0A2V0P950">
    <property type="interactions" value="338"/>
</dbReference>
<dbReference type="PRINTS" id="PR00420">
    <property type="entry name" value="RNGMNOXGNASE"/>
</dbReference>
<gene>
    <name evidence="6" type="ORF">Rsub_06337</name>
</gene>
<dbReference type="EMBL" id="BDRX01000042">
    <property type="protein sequence ID" value="GBF93615.1"/>
    <property type="molecule type" value="Genomic_DNA"/>
</dbReference>
<sequence>MQPAATAPSGARARPAARYGPVSRSALGAPPCSRRPRRPAAPTPAAAAGAGADGGDGPPIVIAGAGIAGLATALALHRAGLRPLVVERADSLRDEGGAIALWANAWRALDALGVGGALRAQHPLLLERFELMRGDGGVLRAFDMADCDAAAAGGDDAEFRGVARGALLRALSEALPPGSVRLGAGVDGVEAARRGAGGGPVVRLSDGSTLACAALVGADGAGSAVARGLGLAAPNYAGYTAYRGVSQLPRGAAALLPLNTVRQMYGAGVRAGMYPLSPTSVYWFICFNAAEDAPAPATPEARAAEAVSFVRGWGWGIEEAVEATPPAALTRSRVRDRWTAGEFGRGLVTLAGDAAHPMTPNLGQGGCSALEDAVVLARELKSALASGSPLEPALRRYESERWRRCLPLTVRAWAFGAALQLPWPPVTAARDAFISKAFSPAHFLDHTAYDCGAAMSADGPAQRPSSVAGALASASSQAAAAAPLALAGLMALLWVSQPSLFWAPCPILSTLLQP</sequence>
<feature type="region of interest" description="Disordered" evidence="4">
    <location>
        <begin position="1"/>
        <end position="53"/>
    </location>
</feature>
<dbReference type="InterPro" id="IPR044560">
    <property type="entry name" value="MOase"/>
</dbReference>
<feature type="compositionally biased region" description="Low complexity" evidence="4">
    <location>
        <begin position="1"/>
        <end position="18"/>
    </location>
</feature>
<dbReference type="Pfam" id="PF01494">
    <property type="entry name" value="FAD_binding_3"/>
    <property type="match status" value="1"/>
</dbReference>
<evidence type="ECO:0000256" key="2">
    <source>
        <dbReference type="ARBA" id="ARBA00023033"/>
    </source>
</evidence>
<keyword evidence="2" id="KW-0503">Monooxygenase</keyword>
<dbReference type="STRING" id="307507.A0A2V0P950"/>
<accession>A0A2V0P950</accession>
<evidence type="ECO:0000259" key="5">
    <source>
        <dbReference type="Pfam" id="PF01494"/>
    </source>
</evidence>
<dbReference type="InterPro" id="IPR002938">
    <property type="entry name" value="FAD-bd"/>
</dbReference>
<organism evidence="6 7">
    <name type="scientific">Raphidocelis subcapitata</name>
    <dbReference type="NCBI Taxonomy" id="307507"/>
    <lineage>
        <taxon>Eukaryota</taxon>
        <taxon>Viridiplantae</taxon>
        <taxon>Chlorophyta</taxon>
        <taxon>core chlorophytes</taxon>
        <taxon>Chlorophyceae</taxon>
        <taxon>CS clade</taxon>
        <taxon>Sphaeropleales</taxon>
        <taxon>Selenastraceae</taxon>
        <taxon>Raphidocelis</taxon>
    </lineage>
</organism>
<evidence type="ECO:0000313" key="7">
    <source>
        <dbReference type="Proteomes" id="UP000247498"/>
    </source>
</evidence>
<dbReference type="OrthoDB" id="655030at2759"/>
<proteinExistence type="inferred from homology"/>
<comment type="similarity">
    <text evidence="3">Belongs to the 3-hydroxybenzoate 6-hydroxylase family.</text>
</comment>
<dbReference type="InParanoid" id="A0A2V0P950"/>
<evidence type="ECO:0000313" key="6">
    <source>
        <dbReference type="EMBL" id="GBF93615.1"/>
    </source>
</evidence>
<evidence type="ECO:0000256" key="3">
    <source>
        <dbReference type="ARBA" id="ARBA00024018"/>
    </source>
</evidence>
<name>A0A2V0P950_9CHLO</name>
<comment type="caution">
    <text evidence="6">The sequence shown here is derived from an EMBL/GenBank/DDBJ whole genome shotgun (WGS) entry which is preliminary data.</text>
</comment>